<dbReference type="Proteomes" id="UP001179952">
    <property type="component" value="Unassembled WGS sequence"/>
</dbReference>
<dbReference type="PROSITE" id="PS50811">
    <property type="entry name" value="WRKY"/>
    <property type="match status" value="1"/>
</dbReference>
<accession>A0AAV9BW60</accession>
<feature type="domain" description="WRKY" evidence="8">
    <location>
        <begin position="147"/>
        <end position="213"/>
    </location>
</feature>
<dbReference type="AlphaFoldDB" id="A0AAV9BW60"/>
<evidence type="ECO:0000256" key="5">
    <source>
        <dbReference type="ARBA" id="ARBA00023242"/>
    </source>
</evidence>
<sequence length="357" mass="39332">MSDELSSLHNEMTRIKEENKSLRRAIEQTMKEHYDLKIKLSEAQHHSQLKEYCPTFLSLGSGSKRTHEGIEITKKPIPPTQHQESQTISKEDKELGLSLRLHEGGEAVDDQLHKPVVLKTELFSTGMPSQSFPPQNRKARVSVRARCQGPTMNDGCQWRKYGQKIAKGNPCPRSYYRCTVSPGCPVRKQVQRCLEDMSILVTTYEGTHNHPLPVGATAMASTTMGTTDHHSNYVCSDARTTPFSYLTSPYLVDPSKANSPSEINFDHNTHARTRALTMHGHGKRPWSPVASTSIDDLGDEKLKLAKNVSAIASDSKFSVAVAAAITSLIGKDGNAANGSGSASGSNDKWVRESPHLQ</sequence>
<evidence type="ECO:0000259" key="8">
    <source>
        <dbReference type="PROSITE" id="PS50811"/>
    </source>
</evidence>
<dbReference type="SUPFAM" id="SSF118290">
    <property type="entry name" value="WRKY DNA-binding domain"/>
    <property type="match status" value="1"/>
</dbReference>
<dbReference type="InterPro" id="IPR003657">
    <property type="entry name" value="WRKY_dom"/>
</dbReference>
<feature type="region of interest" description="Disordered" evidence="7">
    <location>
        <begin position="332"/>
        <end position="357"/>
    </location>
</feature>
<dbReference type="SMART" id="SM00774">
    <property type="entry name" value="WRKY"/>
    <property type="match status" value="1"/>
</dbReference>
<keyword evidence="3" id="KW-0238">DNA-binding</keyword>
<protein>
    <submittedName>
        <fullName evidence="9">WRKY transcription factor 9</fullName>
    </submittedName>
</protein>
<dbReference type="EMBL" id="JAUJYN010000001">
    <property type="protein sequence ID" value="KAK1280148.1"/>
    <property type="molecule type" value="Genomic_DNA"/>
</dbReference>
<keyword evidence="2" id="KW-0805">Transcription regulation</keyword>
<keyword evidence="5" id="KW-0539">Nucleus</keyword>
<evidence type="ECO:0000256" key="7">
    <source>
        <dbReference type="SAM" id="MobiDB-lite"/>
    </source>
</evidence>
<dbReference type="FunFam" id="2.20.25.80:FF:000002">
    <property type="entry name" value="probable WRKY transcription factor 31"/>
    <property type="match status" value="1"/>
</dbReference>
<evidence type="ECO:0000256" key="2">
    <source>
        <dbReference type="ARBA" id="ARBA00023015"/>
    </source>
</evidence>
<dbReference type="Pfam" id="PF03106">
    <property type="entry name" value="WRKY"/>
    <property type="match status" value="1"/>
</dbReference>
<reference evidence="9" key="1">
    <citation type="journal article" date="2023" name="Nat. Commun.">
        <title>Diploid and tetraploid genomes of Acorus and the evolution of monocots.</title>
        <authorList>
            <person name="Ma L."/>
            <person name="Liu K.W."/>
            <person name="Li Z."/>
            <person name="Hsiao Y.Y."/>
            <person name="Qi Y."/>
            <person name="Fu T."/>
            <person name="Tang G.D."/>
            <person name="Zhang D."/>
            <person name="Sun W.H."/>
            <person name="Liu D.K."/>
            <person name="Li Y."/>
            <person name="Chen G.Z."/>
            <person name="Liu X.D."/>
            <person name="Liao X.Y."/>
            <person name="Jiang Y.T."/>
            <person name="Yu X."/>
            <person name="Hao Y."/>
            <person name="Huang J."/>
            <person name="Zhao X.W."/>
            <person name="Ke S."/>
            <person name="Chen Y.Y."/>
            <person name="Wu W.L."/>
            <person name="Hsu J.L."/>
            <person name="Lin Y.F."/>
            <person name="Huang M.D."/>
            <person name="Li C.Y."/>
            <person name="Huang L."/>
            <person name="Wang Z.W."/>
            <person name="Zhao X."/>
            <person name="Zhong W.Y."/>
            <person name="Peng D.H."/>
            <person name="Ahmad S."/>
            <person name="Lan S."/>
            <person name="Zhang J.S."/>
            <person name="Tsai W.C."/>
            <person name="Van de Peer Y."/>
            <person name="Liu Z.J."/>
        </authorList>
    </citation>
    <scope>NUCLEOTIDE SEQUENCE</scope>
    <source>
        <strain evidence="9">SCP</strain>
    </source>
</reference>
<evidence type="ECO:0000256" key="4">
    <source>
        <dbReference type="ARBA" id="ARBA00023163"/>
    </source>
</evidence>
<name>A0AAV9BW60_ACOGR</name>
<keyword evidence="4" id="KW-0804">Transcription</keyword>
<dbReference type="InterPro" id="IPR036576">
    <property type="entry name" value="WRKY_dom_sf"/>
</dbReference>
<comment type="caution">
    <text evidence="9">The sequence shown here is derived from an EMBL/GenBank/DDBJ whole genome shotgun (WGS) entry which is preliminary data.</text>
</comment>
<evidence type="ECO:0000313" key="9">
    <source>
        <dbReference type="EMBL" id="KAK1280148.1"/>
    </source>
</evidence>
<dbReference type="PANTHER" id="PTHR31429">
    <property type="entry name" value="WRKY TRANSCRIPTION FACTOR 36-RELATED"/>
    <property type="match status" value="1"/>
</dbReference>
<feature type="compositionally biased region" description="Low complexity" evidence="7">
    <location>
        <begin position="333"/>
        <end position="346"/>
    </location>
</feature>
<gene>
    <name evidence="9" type="ORF">QJS04_geneDACA020682</name>
</gene>
<keyword evidence="10" id="KW-1185">Reference proteome</keyword>
<dbReference type="GO" id="GO:0043565">
    <property type="term" value="F:sequence-specific DNA binding"/>
    <property type="evidence" value="ECO:0007669"/>
    <property type="project" value="InterPro"/>
</dbReference>
<keyword evidence="6" id="KW-0175">Coiled coil</keyword>
<reference evidence="9" key="2">
    <citation type="submission" date="2023-06" db="EMBL/GenBank/DDBJ databases">
        <authorList>
            <person name="Ma L."/>
            <person name="Liu K.-W."/>
            <person name="Li Z."/>
            <person name="Hsiao Y.-Y."/>
            <person name="Qi Y."/>
            <person name="Fu T."/>
            <person name="Tang G."/>
            <person name="Zhang D."/>
            <person name="Sun W.-H."/>
            <person name="Liu D.-K."/>
            <person name="Li Y."/>
            <person name="Chen G.-Z."/>
            <person name="Liu X.-D."/>
            <person name="Liao X.-Y."/>
            <person name="Jiang Y.-T."/>
            <person name="Yu X."/>
            <person name="Hao Y."/>
            <person name="Huang J."/>
            <person name="Zhao X.-W."/>
            <person name="Ke S."/>
            <person name="Chen Y.-Y."/>
            <person name="Wu W.-L."/>
            <person name="Hsu J.-L."/>
            <person name="Lin Y.-F."/>
            <person name="Huang M.-D."/>
            <person name="Li C.-Y."/>
            <person name="Huang L."/>
            <person name="Wang Z.-W."/>
            <person name="Zhao X."/>
            <person name="Zhong W.-Y."/>
            <person name="Peng D.-H."/>
            <person name="Ahmad S."/>
            <person name="Lan S."/>
            <person name="Zhang J.-S."/>
            <person name="Tsai W.-C."/>
            <person name="Van De Peer Y."/>
            <person name="Liu Z.-J."/>
        </authorList>
    </citation>
    <scope>NUCLEOTIDE SEQUENCE</scope>
    <source>
        <strain evidence="9">SCP</strain>
        <tissue evidence="9">Leaves</tissue>
    </source>
</reference>
<comment type="subcellular location">
    <subcellularLocation>
        <location evidence="1">Nucleus</location>
    </subcellularLocation>
</comment>
<feature type="coiled-coil region" evidence="6">
    <location>
        <begin position="5"/>
        <end position="32"/>
    </location>
</feature>
<dbReference type="GO" id="GO:0005634">
    <property type="term" value="C:nucleus"/>
    <property type="evidence" value="ECO:0007669"/>
    <property type="project" value="UniProtKB-SubCell"/>
</dbReference>
<dbReference type="GO" id="GO:0003700">
    <property type="term" value="F:DNA-binding transcription factor activity"/>
    <property type="evidence" value="ECO:0007669"/>
    <property type="project" value="InterPro"/>
</dbReference>
<feature type="compositionally biased region" description="Basic and acidic residues" evidence="7">
    <location>
        <begin position="348"/>
        <end position="357"/>
    </location>
</feature>
<evidence type="ECO:0000256" key="1">
    <source>
        <dbReference type="ARBA" id="ARBA00004123"/>
    </source>
</evidence>
<evidence type="ECO:0000256" key="6">
    <source>
        <dbReference type="SAM" id="Coils"/>
    </source>
</evidence>
<dbReference type="PANTHER" id="PTHR31429:SF54">
    <property type="entry name" value="WRKY TRANSCRIPTION FACTOR 9-RELATED"/>
    <property type="match status" value="1"/>
</dbReference>
<evidence type="ECO:0000313" key="10">
    <source>
        <dbReference type="Proteomes" id="UP001179952"/>
    </source>
</evidence>
<organism evidence="9 10">
    <name type="scientific">Acorus gramineus</name>
    <name type="common">Dwarf sweet flag</name>
    <dbReference type="NCBI Taxonomy" id="55184"/>
    <lineage>
        <taxon>Eukaryota</taxon>
        <taxon>Viridiplantae</taxon>
        <taxon>Streptophyta</taxon>
        <taxon>Embryophyta</taxon>
        <taxon>Tracheophyta</taxon>
        <taxon>Spermatophyta</taxon>
        <taxon>Magnoliopsida</taxon>
        <taxon>Liliopsida</taxon>
        <taxon>Acoraceae</taxon>
        <taxon>Acorus</taxon>
    </lineage>
</organism>
<evidence type="ECO:0000256" key="3">
    <source>
        <dbReference type="ARBA" id="ARBA00023125"/>
    </source>
</evidence>
<proteinExistence type="predicted"/>
<dbReference type="Gene3D" id="2.20.25.80">
    <property type="entry name" value="WRKY domain"/>
    <property type="match status" value="1"/>
</dbReference>
<dbReference type="InterPro" id="IPR044810">
    <property type="entry name" value="WRKY_plant"/>
</dbReference>